<dbReference type="Gene3D" id="3.10.180.10">
    <property type="entry name" value="2,3-Dihydroxybiphenyl 1,2-Dioxygenase, domain 1"/>
    <property type="match status" value="1"/>
</dbReference>
<dbReference type="SUPFAM" id="SSF54593">
    <property type="entry name" value="Glyoxalase/Bleomycin resistance protein/Dihydroxybiphenyl dioxygenase"/>
    <property type="match status" value="1"/>
</dbReference>
<dbReference type="KEGG" id="chih:GWR21_28590"/>
<dbReference type="RefSeq" id="WP_162335119.1">
    <property type="nucleotide sequence ID" value="NZ_CP048113.1"/>
</dbReference>
<dbReference type="InterPro" id="IPR037523">
    <property type="entry name" value="VOC_core"/>
</dbReference>
<dbReference type="PANTHER" id="PTHR33993">
    <property type="entry name" value="GLYOXALASE-RELATED"/>
    <property type="match status" value="1"/>
</dbReference>
<evidence type="ECO:0000259" key="1">
    <source>
        <dbReference type="PROSITE" id="PS51819"/>
    </source>
</evidence>
<dbReference type="InterPro" id="IPR052164">
    <property type="entry name" value="Anthracycline_SecMetBiosynth"/>
</dbReference>
<organism evidence="2 3">
    <name type="scientific">Chitinophaga agri</name>
    <dbReference type="NCBI Taxonomy" id="2703787"/>
    <lineage>
        <taxon>Bacteria</taxon>
        <taxon>Pseudomonadati</taxon>
        <taxon>Bacteroidota</taxon>
        <taxon>Chitinophagia</taxon>
        <taxon>Chitinophagales</taxon>
        <taxon>Chitinophagaceae</taxon>
        <taxon>Chitinophaga</taxon>
    </lineage>
</organism>
<dbReference type="InterPro" id="IPR029068">
    <property type="entry name" value="Glyas_Bleomycin-R_OHBP_Dase"/>
</dbReference>
<evidence type="ECO:0000313" key="2">
    <source>
        <dbReference type="EMBL" id="QHS63403.1"/>
    </source>
</evidence>
<dbReference type="PROSITE" id="PS51819">
    <property type="entry name" value="VOC"/>
    <property type="match status" value="1"/>
</dbReference>
<dbReference type="InterPro" id="IPR004360">
    <property type="entry name" value="Glyas_Fos-R_dOase_dom"/>
</dbReference>
<gene>
    <name evidence="2" type="ORF">GWR21_28590</name>
</gene>
<dbReference type="PANTHER" id="PTHR33993:SF14">
    <property type="entry name" value="GB|AAF24581.1"/>
    <property type="match status" value="1"/>
</dbReference>
<keyword evidence="3" id="KW-1185">Reference proteome</keyword>
<dbReference type="EMBL" id="CP048113">
    <property type="protein sequence ID" value="QHS63403.1"/>
    <property type="molecule type" value="Genomic_DNA"/>
</dbReference>
<dbReference type="Proteomes" id="UP000476411">
    <property type="component" value="Chromosome"/>
</dbReference>
<protein>
    <submittedName>
        <fullName evidence="2">VOC family protein</fullName>
    </submittedName>
</protein>
<dbReference type="AlphaFoldDB" id="A0A6B9ZQN2"/>
<proteinExistence type="predicted"/>
<dbReference type="Pfam" id="PF00903">
    <property type="entry name" value="Glyoxalase"/>
    <property type="match status" value="1"/>
</dbReference>
<feature type="domain" description="VOC" evidence="1">
    <location>
        <begin position="8"/>
        <end position="127"/>
    </location>
</feature>
<reference evidence="2 3" key="1">
    <citation type="submission" date="2020-01" db="EMBL/GenBank/DDBJ databases">
        <title>Complete genome sequence of Chitinophaga sp. H33E-04 isolated from quinoa roots.</title>
        <authorList>
            <person name="Weon H.-Y."/>
            <person name="Lee S.A."/>
        </authorList>
    </citation>
    <scope>NUCLEOTIDE SEQUENCE [LARGE SCALE GENOMIC DNA]</scope>
    <source>
        <strain evidence="2 3">H33E-04</strain>
    </source>
</reference>
<sequence>MEKKKAGTILWHDIAVQDAGAVSDFYRQVVGWDKSGLSMGDYDDYVMQAKEGDAQTGTVGICHAKGGNAYLPPQWLIYVAVDDLDKSLEQCTALGGKVIGDKRKMGDDAVYCLIQDPAGAHLMLWEQR</sequence>
<evidence type="ECO:0000313" key="3">
    <source>
        <dbReference type="Proteomes" id="UP000476411"/>
    </source>
</evidence>
<accession>A0A6B9ZQN2</accession>
<name>A0A6B9ZQN2_9BACT</name>
<dbReference type="CDD" id="cd07247">
    <property type="entry name" value="SgaA_N_like"/>
    <property type="match status" value="1"/>
</dbReference>